<accession>A0ABW1JJP1</accession>
<evidence type="ECO:0000313" key="1">
    <source>
        <dbReference type="EMBL" id="MFC6009270.1"/>
    </source>
</evidence>
<evidence type="ECO:0000313" key="2">
    <source>
        <dbReference type="Proteomes" id="UP001596189"/>
    </source>
</evidence>
<gene>
    <name evidence="1" type="ORF">ACFQDO_19235</name>
</gene>
<dbReference type="PROSITE" id="PS00175">
    <property type="entry name" value="PG_MUTASE"/>
    <property type="match status" value="1"/>
</dbReference>
<dbReference type="PANTHER" id="PTHR48100">
    <property type="entry name" value="BROAD-SPECIFICITY PHOSPHATASE YOR283W-RELATED"/>
    <property type="match status" value="1"/>
</dbReference>
<dbReference type="EMBL" id="JBHSRD010000008">
    <property type="protein sequence ID" value="MFC6009270.1"/>
    <property type="molecule type" value="Genomic_DNA"/>
</dbReference>
<keyword evidence="2" id="KW-1185">Reference proteome</keyword>
<comment type="caution">
    <text evidence="1">The sequence shown here is derived from an EMBL/GenBank/DDBJ whole genome shotgun (WGS) entry which is preliminary data.</text>
</comment>
<dbReference type="InterPro" id="IPR029033">
    <property type="entry name" value="His_PPase_superfam"/>
</dbReference>
<protein>
    <submittedName>
        <fullName evidence="1">Histidine phosphatase family protein</fullName>
    </submittedName>
</protein>
<dbReference type="Gene3D" id="3.40.50.1240">
    <property type="entry name" value="Phosphoglycerate mutase-like"/>
    <property type="match status" value="1"/>
</dbReference>
<organism evidence="1 2">
    <name type="scientific">Angustibacter luteus</name>
    <dbReference type="NCBI Taxonomy" id="658456"/>
    <lineage>
        <taxon>Bacteria</taxon>
        <taxon>Bacillati</taxon>
        <taxon>Actinomycetota</taxon>
        <taxon>Actinomycetes</taxon>
        <taxon>Kineosporiales</taxon>
        <taxon>Kineosporiaceae</taxon>
    </lineage>
</organism>
<dbReference type="CDD" id="cd07067">
    <property type="entry name" value="HP_PGM_like"/>
    <property type="match status" value="1"/>
</dbReference>
<reference evidence="2" key="1">
    <citation type="journal article" date="2019" name="Int. J. Syst. Evol. Microbiol.">
        <title>The Global Catalogue of Microorganisms (GCM) 10K type strain sequencing project: providing services to taxonomists for standard genome sequencing and annotation.</title>
        <authorList>
            <consortium name="The Broad Institute Genomics Platform"/>
            <consortium name="The Broad Institute Genome Sequencing Center for Infectious Disease"/>
            <person name="Wu L."/>
            <person name="Ma J."/>
        </authorList>
    </citation>
    <scope>NUCLEOTIDE SEQUENCE [LARGE SCALE GENOMIC DNA]</scope>
    <source>
        <strain evidence="2">KACC 14249</strain>
    </source>
</reference>
<dbReference type="InterPro" id="IPR001345">
    <property type="entry name" value="PG/BPGM_mutase_AS"/>
</dbReference>
<dbReference type="SUPFAM" id="SSF53254">
    <property type="entry name" value="Phosphoglycerate mutase-like"/>
    <property type="match status" value="1"/>
</dbReference>
<dbReference type="Pfam" id="PF00300">
    <property type="entry name" value="His_Phos_1"/>
    <property type="match status" value="1"/>
</dbReference>
<dbReference type="RefSeq" id="WP_345717788.1">
    <property type="nucleotide sequence ID" value="NZ_BAABFP010000007.1"/>
</dbReference>
<dbReference type="InterPro" id="IPR050275">
    <property type="entry name" value="PGM_Phosphatase"/>
</dbReference>
<dbReference type="SMART" id="SM00855">
    <property type="entry name" value="PGAM"/>
    <property type="match status" value="1"/>
</dbReference>
<dbReference type="PANTHER" id="PTHR48100:SF62">
    <property type="entry name" value="GLUCOSYL-3-PHOSPHOGLYCERATE PHOSPHATASE"/>
    <property type="match status" value="1"/>
</dbReference>
<proteinExistence type="predicted"/>
<sequence length="214" mass="23370">MSRGRQVLLLRHGQTGWNAAGRFQGQTDIELDDVGRRQAKRAASHLARLSPSAIVSSDLLRARATAAALAAQTQLEVAVDVRLREVYAGSWQGLTTTEIDEQTPELRQAWRTGADVRPGGDGETRLELGKRVAEAVREHAEIIDPGELLVVVTHGGSISNGVQTLLGVPREYWPVVSGVGNCHWTVLEQQRDARWVLTEHNAFSLPEDVVGDES</sequence>
<dbReference type="Proteomes" id="UP001596189">
    <property type="component" value="Unassembled WGS sequence"/>
</dbReference>
<dbReference type="InterPro" id="IPR013078">
    <property type="entry name" value="His_Pase_superF_clade-1"/>
</dbReference>
<name>A0ABW1JJP1_9ACTN</name>